<organism evidence="1 2">
    <name type="scientific">Clostridium moutaii</name>
    <dbReference type="NCBI Taxonomy" id="3240932"/>
    <lineage>
        <taxon>Bacteria</taxon>
        <taxon>Bacillati</taxon>
        <taxon>Bacillota</taxon>
        <taxon>Clostridia</taxon>
        <taxon>Eubacteriales</taxon>
        <taxon>Clostridiaceae</taxon>
        <taxon>Clostridium</taxon>
    </lineage>
</organism>
<reference evidence="1 2" key="1">
    <citation type="submission" date="2024-08" db="EMBL/GenBank/DDBJ databases">
        <title>Clostridium lapicellarii sp. nov., and Clostridium renhuaiense sp. nov., two species isolated from the mud in a fermentation cellar used for producing sauce-flavour Chinese liquors.</title>
        <authorList>
            <person name="Yang F."/>
            <person name="Wang H."/>
            <person name="Chen L.Q."/>
            <person name="Zhou N."/>
            <person name="Lu J.J."/>
            <person name="Pu X.X."/>
            <person name="Wan B."/>
            <person name="Wang L."/>
            <person name="Liu S.J."/>
        </authorList>
    </citation>
    <scope>NUCLEOTIDE SEQUENCE [LARGE SCALE GENOMIC DNA]</scope>
    <source>
        <strain evidence="1 2">MT-5</strain>
    </source>
</reference>
<dbReference type="RefSeq" id="WP_369703922.1">
    <property type="nucleotide sequence ID" value="NZ_JBGEWD010000005.1"/>
</dbReference>
<evidence type="ECO:0000313" key="1">
    <source>
        <dbReference type="EMBL" id="MEY8000037.1"/>
    </source>
</evidence>
<accession>A0ABV4BP77</accession>
<keyword evidence="2" id="KW-1185">Reference proteome</keyword>
<proteinExistence type="predicted"/>
<evidence type="ECO:0000313" key="2">
    <source>
        <dbReference type="Proteomes" id="UP001564657"/>
    </source>
</evidence>
<comment type="caution">
    <text evidence="1">The sequence shown here is derived from an EMBL/GenBank/DDBJ whole genome shotgun (WGS) entry which is preliminary data.</text>
</comment>
<name>A0ABV4BP77_9CLOT</name>
<protein>
    <recommendedName>
        <fullName evidence="3">General stress protein 17M-like domain-containing protein</fullName>
    </recommendedName>
</protein>
<dbReference type="Proteomes" id="UP001564657">
    <property type="component" value="Unassembled WGS sequence"/>
</dbReference>
<evidence type="ECO:0008006" key="3">
    <source>
        <dbReference type="Google" id="ProtNLM"/>
    </source>
</evidence>
<dbReference type="EMBL" id="JBGEWD010000005">
    <property type="protein sequence ID" value="MEY8000037.1"/>
    <property type="molecule type" value="Genomic_DNA"/>
</dbReference>
<sequence>MRIEIYYNGIKNANNAMEKLKNAGFNNTAVDLNDNYIDLYNSNSGLGSGINFSNIINSEGSIRNSSQKVLDSGSPMLGGFGNLREIEDTNYKVIINSDSFDSQKLKEIIRETGGQIKNSIPNTITNSNLQ</sequence>
<gene>
    <name evidence="1" type="ORF">AB8U03_07465</name>
</gene>